<evidence type="ECO:0000256" key="1">
    <source>
        <dbReference type="ARBA" id="ARBA00006914"/>
    </source>
</evidence>
<dbReference type="Pfam" id="PF17862">
    <property type="entry name" value="AAA_lid_3"/>
    <property type="match status" value="1"/>
</dbReference>
<dbReference type="PANTHER" id="PTHR23077">
    <property type="entry name" value="AAA-FAMILY ATPASE"/>
    <property type="match status" value="1"/>
</dbReference>
<dbReference type="SMART" id="SM00382">
    <property type="entry name" value="AAA"/>
    <property type="match status" value="2"/>
</dbReference>
<comment type="similarity">
    <text evidence="1">Belongs to the AAA ATPase family.</text>
</comment>
<evidence type="ECO:0000256" key="2">
    <source>
        <dbReference type="ARBA" id="ARBA00022741"/>
    </source>
</evidence>
<dbReference type="PANTHER" id="PTHR23077:SF171">
    <property type="entry name" value="NUCLEAR VALOSIN-CONTAINING PROTEIN-LIKE"/>
    <property type="match status" value="1"/>
</dbReference>
<keyword evidence="6" id="KW-1185">Reference proteome</keyword>
<dbReference type="Proteomes" id="UP000827284">
    <property type="component" value="Unassembled WGS sequence"/>
</dbReference>
<dbReference type="InterPro" id="IPR003959">
    <property type="entry name" value="ATPase_AAA_core"/>
</dbReference>
<dbReference type="PROSITE" id="PS00674">
    <property type="entry name" value="AAA"/>
    <property type="match status" value="1"/>
</dbReference>
<dbReference type="Pfam" id="PF00004">
    <property type="entry name" value="AAA"/>
    <property type="match status" value="2"/>
</dbReference>
<dbReference type="InterPro" id="IPR003960">
    <property type="entry name" value="ATPase_AAA_CS"/>
</dbReference>
<keyword evidence="2" id="KW-0547">Nucleotide-binding</keyword>
<dbReference type="OrthoDB" id="5421at2759"/>
<feature type="domain" description="AAA+ ATPase" evidence="4">
    <location>
        <begin position="237"/>
        <end position="378"/>
    </location>
</feature>
<reference evidence="5" key="1">
    <citation type="submission" date="2021-11" db="EMBL/GenBank/DDBJ databases">
        <authorList>
            <person name="Herlambang A."/>
            <person name="Guo Y."/>
            <person name="Takashima Y."/>
            <person name="Nishizawa T."/>
        </authorList>
    </citation>
    <scope>NUCLEOTIDE SEQUENCE</scope>
    <source>
        <strain evidence="5">E1425</strain>
    </source>
</reference>
<dbReference type="EMBL" id="BQFW01000013">
    <property type="protein sequence ID" value="GJJ77001.1"/>
    <property type="molecule type" value="Genomic_DNA"/>
</dbReference>
<dbReference type="InterPro" id="IPR003593">
    <property type="entry name" value="AAA+_ATPase"/>
</dbReference>
<dbReference type="AlphaFoldDB" id="A0A9P3HI11"/>
<comment type="caution">
    <text evidence="5">The sequence shown here is derived from an EMBL/GenBank/DDBJ whole genome shotgun (WGS) entry which is preliminary data.</text>
</comment>
<evidence type="ECO:0000259" key="4">
    <source>
        <dbReference type="SMART" id="SM00382"/>
    </source>
</evidence>
<dbReference type="Gene3D" id="1.10.8.60">
    <property type="match status" value="2"/>
</dbReference>
<dbReference type="FunFam" id="3.40.50.300:FF:000661">
    <property type="entry name" value="calmodulin-interacting protein 111 isoform X1"/>
    <property type="match status" value="1"/>
</dbReference>
<dbReference type="InterPro" id="IPR041569">
    <property type="entry name" value="AAA_lid_3"/>
</dbReference>
<dbReference type="GO" id="GO:0016887">
    <property type="term" value="F:ATP hydrolysis activity"/>
    <property type="evidence" value="ECO:0007669"/>
    <property type="project" value="InterPro"/>
</dbReference>
<evidence type="ECO:0000256" key="3">
    <source>
        <dbReference type="ARBA" id="ARBA00022840"/>
    </source>
</evidence>
<dbReference type="SUPFAM" id="SSF52540">
    <property type="entry name" value="P-loop containing nucleoside triphosphate hydrolases"/>
    <property type="match status" value="2"/>
</dbReference>
<proteinExistence type="inferred from homology"/>
<protein>
    <recommendedName>
        <fullName evidence="4">AAA+ ATPase domain-containing protein</fullName>
    </recommendedName>
</protein>
<evidence type="ECO:0000313" key="6">
    <source>
        <dbReference type="Proteomes" id="UP000827284"/>
    </source>
</evidence>
<reference evidence="5" key="2">
    <citation type="journal article" date="2022" name="Microbiol. Resour. Announc.">
        <title>Whole-Genome Sequence of Entomortierella parvispora E1425, a Mucoromycotan Fungus Associated with Burkholderiaceae-Related Endosymbiotic Bacteria.</title>
        <authorList>
            <person name="Herlambang A."/>
            <person name="Guo Y."/>
            <person name="Takashima Y."/>
            <person name="Narisawa K."/>
            <person name="Ohta H."/>
            <person name="Nishizawa T."/>
        </authorList>
    </citation>
    <scope>NUCLEOTIDE SEQUENCE</scope>
    <source>
        <strain evidence="5">E1425</strain>
    </source>
</reference>
<sequence length="784" mass="87124">MELLVIHPPSAHSDNDSGRYARVHPVTLQGLQVPALGQIILSDKTLFEGGHVHIRCIPTEDVPESSIVLPSWVEQHAAAVQKVSVETIGVDSDLAFVKMLVLTPFVNTDHVQDPVGWHPPTREQDRELEGVRTSHRIERVVRHKLSDQLVSAGSILQVRIKARDALYRVHELYFEDQDKTGLGIISERTNVQLVLEPLSNKFGRGSEKESGLVKEVAQFVADSFSRGEAYKRLNIPNKKAAIVTGVAGSGKKTLVRSSCKLLGLRVFPLSLARTLSQKEIMESDQAAGLSYIKAVFDMALQCSPSAIILEDLDVIAKDRQIDSQMRSSTISILIKEMERSRNAKDVFVFGISRNRVQLPEVFTRPDLFQHEFPISIPDRVQRQKILESFTGSDSKSKPLASEASQITSGYVARDLRNLYRSALLHGLRTRPSQAETEPRSVEQDLDALTERLSTTAIEDSATSSTVVTHPGPEDTLPRSVVWDDLAYAVENSKPSQQTDFESLVHRRKWSEFGGYSTIKKRVHQAVHWPLSNPETFRRMGVKPPMGLLLYGPSGCGKTMLVQALASASSMNFIPIKGPEIFSKYLGETEAKLRRIFAMARQIAPCVIFFDEMDSIGSKRGWGGEGGGGESNGVNERVLSTLLNEMDGVEERTDVFVIGCTNRPGAMDDALLRPGRLDQLIYLGYPDLQDRREIIETIAQRIPLALDEDHLQSVAKATVGFSPADLEALFRESAVLSLRRDISAGKVHLEDIQQNIQKMALSVQSRVSGENVVVPELYRQFQQDR</sequence>
<evidence type="ECO:0000313" key="5">
    <source>
        <dbReference type="EMBL" id="GJJ77001.1"/>
    </source>
</evidence>
<keyword evidence="3" id="KW-0067">ATP-binding</keyword>
<dbReference type="InterPro" id="IPR050168">
    <property type="entry name" value="AAA_ATPase_domain"/>
</dbReference>
<feature type="domain" description="AAA+ ATPase" evidence="4">
    <location>
        <begin position="543"/>
        <end position="686"/>
    </location>
</feature>
<accession>A0A9P3HI11</accession>
<name>A0A9P3HI11_9FUNG</name>
<gene>
    <name evidence="5" type="ORF">EMPS_09360</name>
</gene>
<dbReference type="InterPro" id="IPR027417">
    <property type="entry name" value="P-loop_NTPase"/>
</dbReference>
<dbReference type="Gene3D" id="3.40.50.300">
    <property type="entry name" value="P-loop containing nucleotide triphosphate hydrolases"/>
    <property type="match status" value="2"/>
</dbReference>
<dbReference type="GO" id="GO:0005524">
    <property type="term" value="F:ATP binding"/>
    <property type="evidence" value="ECO:0007669"/>
    <property type="project" value="UniProtKB-KW"/>
</dbReference>
<organism evidence="5 6">
    <name type="scientific">Entomortierella parvispora</name>
    <dbReference type="NCBI Taxonomy" id="205924"/>
    <lineage>
        <taxon>Eukaryota</taxon>
        <taxon>Fungi</taxon>
        <taxon>Fungi incertae sedis</taxon>
        <taxon>Mucoromycota</taxon>
        <taxon>Mortierellomycotina</taxon>
        <taxon>Mortierellomycetes</taxon>
        <taxon>Mortierellales</taxon>
        <taxon>Mortierellaceae</taxon>
        <taxon>Entomortierella</taxon>
    </lineage>
</organism>